<dbReference type="EMBL" id="OY731399">
    <property type="protein sequence ID" value="CAJ1931996.1"/>
    <property type="molecule type" value="Genomic_DNA"/>
</dbReference>
<evidence type="ECO:0000256" key="1">
    <source>
        <dbReference type="SAM" id="MobiDB-lite"/>
    </source>
</evidence>
<accession>A0AA86V4T7</accession>
<dbReference type="Gramene" id="rna-AYBTSS11_LOCUS5567">
    <property type="protein sequence ID" value="CAJ1931996.1"/>
    <property type="gene ID" value="gene-AYBTSS11_LOCUS5567"/>
</dbReference>
<feature type="region of interest" description="Disordered" evidence="1">
    <location>
        <begin position="83"/>
        <end position="130"/>
    </location>
</feature>
<gene>
    <name evidence="2" type="ORF">AYBTSS11_LOCUS5567</name>
</gene>
<organism evidence="2 3">
    <name type="scientific">Sphenostylis stenocarpa</name>
    <dbReference type="NCBI Taxonomy" id="92480"/>
    <lineage>
        <taxon>Eukaryota</taxon>
        <taxon>Viridiplantae</taxon>
        <taxon>Streptophyta</taxon>
        <taxon>Embryophyta</taxon>
        <taxon>Tracheophyta</taxon>
        <taxon>Spermatophyta</taxon>
        <taxon>Magnoliopsida</taxon>
        <taxon>eudicotyledons</taxon>
        <taxon>Gunneridae</taxon>
        <taxon>Pentapetalae</taxon>
        <taxon>rosids</taxon>
        <taxon>fabids</taxon>
        <taxon>Fabales</taxon>
        <taxon>Fabaceae</taxon>
        <taxon>Papilionoideae</taxon>
        <taxon>50 kb inversion clade</taxon>
        <taxon>NPAAA clade</taxon>
        <taxon>indigoferoid/millettioid clade</taxon>
        <taxon>Phaseoleae</taxon>
        <taxon>Sphenostylis</taxon>
    </lineage>
</organism>
<name>A0AA86V4T7_9FABA</name>
<evidence type="ECO:0000313" key="2">
    <source>
        <dbReference type="EMBL" id="CAJ1931996.1"/>
    </source>
</evidence>
<feature type="compositionally biased region" description="Basic residues" evidence="1">
    <location>
        <begin position="29"/>
        <end position="39"/>
    </location>
</feature>
<protein>
    <submittedName>
        <fullName evidence="2">Uncharacterized protein</fullName>
    </submittedName>
</protein>
<keyword evidence="3" id="KW-1185">Reference proteome</keyword>
<reference evidence="2" key="1">
    <citation type="submission" date="2023-10" db="EMBL/GenBank/DDBJ databases">
        <authorList>
            <person name="Domelevo Entfellner J.-B."/>
        </authorList>
    </citation>
    <scope>NUCLEOTIDE SEQUENCE</scope>
</reference>
<dbReference type="Proteomes" id="UP001189624">
    <property type="component" value="Chromosome 2"/>
</dbReference>
<sequence length="130" mass="15289">MEEAEECTNANQKFNTKRRSFRNGSNSHEHHRYHHHLHHHHHHYQHHHQLLQHSTQLGFCNNHNKYQRYYPALLPLPSLIPLQQLPLTPPFPQNHTIKSKTHLDKPPCKLNSSPSSDYKLAPQPLAPGKH</sequence>
<proteinExistence type="predicted"/>
<dbReference type="AlphaFoldDB" id="A0AA86V4T7"/>
<feature type="region of interest" description="Disordered" evidence="1">
    <location>
        <begin position="1"/>
        <end position="39"/>
    </location>
</feature>
<evidence type="ECO:0000313" key="3">
    <source>
        <dbReference type="Proteomes" id="UP001189624"/>
    </source>
</evidence>